<reference evidence="4" key="1">
    <citation type="submission" date="2022-03" db="EMBL/GenBank/DDBJ databases">
        <authorList>
            <person name="Tunstrom K."/>
        </authorList>
    </citation>
    <scope>NUCLEOTIDE SEQUENCE</scope>
</reference>
<sequence>MHVMRILRNAPPSNIVRNKSDKSTPVGSIQTGHEVVVSPNRDRHQPFHKDDLCDYMIGLVEDDEAALISGEGAVKDSGTGGTANTGGNWPHSGKATPLTAGHLTPADRHGSVQVVSSTNGELGADDPTAGHSNTPITQHHEVDVVDDTKCCCFFKRKKKKCATRAYK</sequence>
<keyword evidence="1" id="KW-0808">Transferase</keyword>
<protein>
    <recommendedName>
        <fullName evidence="3">Casein kinase 1 gamma C-terminal domain-containing protein</fullName>
    </recommendedName>
</protein>
<dbReference type="GO" id="GO:0004674">
    <property type="term" value="F:protein serine/threonine kinase activity"/>
    <property type="evidence" value="ECO:0007669"/>
    <property type="project" value="InterPro"/>
</dbReference>
<feature type="domain" description="Casein kinase 1 gamma C-terminal" evidence="3">
    <location>
        <begin position="22"/>
        <end position="136"/>
    </location>
</feature>
<proteinExistence type="predicted"/>
<gene>
    <name evidence="4" type="ORF">EEDITHA_LOCUS3712</name>
</gene>
<dbReference type="Pfam" id="PF12605">
    <property type="entry name" value="CK1gamma_C"/>
    <property type="match status" value="1"/>
</dbReference>
<dbReference type="Proteomes" id="UP001153954">
    <property type="component" value="Unassembled WGS sequence"/>
</dbReference>
<evidence type="ECO:0000256" key="1">
    <source>
        <dbReference type="ARBA" id="ARBA00022679"/>
    </source>
</evidence>
<evidence type="ECO:0000259" key="3">
    <source>
        <dbReference type="Pfam" id="PF12605"/>
    </source>
</evidence>
<keyword evidence="5" id="KW-1185">Reference proteome</keyword>
<evidence type="ECO:0000313" key="4">
    <source>
        <dbReference type="EMBL" id="CAH2087452.1"/>
    </source>
</evidence>
<dbReference type="AlphaFoldDB" id="A0AAU9TNK2"/>
<evidence type="ECO:0000313" key="5">
    <source>
        <dbReference type="Proteomes" id="UP001153954"/>
    </source>
</evidence>
<evidence type="ECO:0000256" key="2">
    <source>
        <dbReference type="SAM" id="MobiDB-lite"/>
    </source>
</evidence>
<organism evidence="4 5">
    <name type="scientific">Euphydryas editha</name>
    <name type="common">Edith's checkerspot</name>
    <dbReference type="NCBI Taxonomy" id="104508"/>
    <lineage>
        <taxon>Eukaryota</taxon>
        <taxon>Metazoa</taxon>
        <taxon>Ecdysozoa</taxon>
        <taxon>Arthropoda</taxon>
        <taxon>Hexapoda</taxon>
        <taxon>Insecta</taxon>
        <taxon>Pterygota</taxon>
        <taxon>Neoptera</taxon>
        <taxon>Endopterygota</taxon>
        <taxon>Lepidoptera</taxon>
        <taxon>Glossata</taxon>
        <taxon>Ditrysia</taxon>
        <taxon>Papilionoidea</taxon>
        <taxon>Nymphalidae</taxon>
        <taxon>Nymphalinae</taxon>
        <taxon>Euphydryas</taxon>
    </lineage>
</organism>
<feature type="region of interest" description="Disordered" evidence="2">
    <location>
        <begin position="72"/>
        <end position="105"/>
    </location>
</feature>
<name>A0AAU9TNK2_EUPED</name>
<accession>A0AAU9TNK2</accession>
<comment type="caution">
    <text evidence="4">The sequence shown here is derived from an EMBL/GenBank/DDBJ whole genome shotgun (WGS) entry which is preliminary data.</text>
</comment>
<dbReference type="InterPro" id="IPR022247">
    <property type="entry name" value="Casein_kinase-1_gamma_C"/>
</dbReference>
<dbReference type="EMBL" id="CAKOGL010000006">
    <property type="protein sequence ID" value="CAH2087452.1"/>
    <property type="molecule type" value="Genomic_DNA"/>
</dbReference>